<feature type="chain" id="PRO_5005797346" evidence="1">
    <location>
        <begin position="27"/>
        <end position="855"/>
    </location>
</feature>
<dbReference type="InterPro" id="IPR012332">
    <property type="entry name" value="Autotransporter_pectin_lyase_C"/>
</dbReference>
<proteinExistence type="predicted"/>
<dbReference type="AlphaFoldDB" id="A0A0M4L606"/>
<sequence>MHKKYLLSCTAIANLFLSILNFDANAQNPKNDITSKANETINNKGPTVGAIADGPDGKIELNGGAVIKDVDIGLFAQNGGTITMKDGSILANETGVLILQESPESLANPNSLTVITLKNVTISAHDGIITHAGEVKMTGGSITAKANAVIAQYDPKNSKNTLITLAGTYIKSELNGLHAIGEKAKIVMTGGQIFANKNAFIVENGGQLEITNVSSAKANDHGIILRTSNEEGNPAGSKHSNKVTLTNTKLVVKDGIGILGTSAKGEINLKNSEIHADVLLDSVKQEEGNIKNGSANLTLKAENSILEGSVRTAKNDNVSFDLNNTIWNLKTSNEKDENGQLLDIKDRSYSKISKLTLKDSTIFFKEPDGDNYHTLLIDSKTPASFVQDHNFKNDPIAYIAEGNAKIYINSQWSNGAKIGDQKTDRLLINGDVLGTTIVYVKIKENNTDQEDDSIPLNKQGISLIQVSGKADKNSFKLANNYITLNDSPYKYTLNAYGKDSSNGESNSDQNLVNPGDDFWDFRLQRAYLDPDKKIRAVASQLASYLILPNALFSAGLTDMDHQETTLSHIRSNSLYVNDHKNNSFSLSSYGHTMALSSERTALEYGYGANVNYGALQTRLELKTLERKNSTTYTGFLGTYGSLSFTPKDMADSSKNNLNKWSITAYSSTHYDSGLYVNTLLSYGIVNGNTTNDIIGNTSTLDGTRMWGLSATVGQLFETNVENLLLESQAQVAYQNLIFPIISDVDGFKVDMGSPHQWLVRLGGRLTKTVVKAENENIISFYNKLNLMKTFGSSDTIKIGDIFHVDPMGSLLEGGVGINAQLFQQVSLHGDISHRHKLQKAGISGNIVSGGLRYNF</sequence>
<evidence type="ECO:0000256" key="1">
    <source>
        <dbReference type="SAM" id="SignalP"/>
    </source>
</evidence>
<dbReference type="RefSeq" id="WP_053944594.1">
    <property type="nucleotide sequence ID" value="NZ_CP010401.1"/>
</dbReference>
<dbReference type="Pfam" id="PF03797">
    <property type="entry name" value="Autotransporter"/>
    <property type="match status" value="1"/>
</dbReference>
<dbReference type="InterPro" id="IPR011050">
    <property type="entry name" value="Pectin_lyase_fold/virulence"/>
</dbReference>
<accession>A0A0M4L606</accession>
<dbReference type="SUPFAM" id="SSF103515">
    <property type="entry name" value="Autotransporter"/>
    <property type="match status" value="1"/>
</dbReference>
<keyword evidence="4" id="KW-1185">Reference proteome</keyword>
<dbReference type="NCBIfam" id="TIGR01414">
    <property type="entry name" value="autotrans_barl"/>
    <property type="match status" value="1"/>
</dbReference>
<dbReference type="KEGG" id="banc:PU02_0144"/>
<dbReference type="InterPro" id="IPR005546">
    <property type="entry name" value="Autotransporte_beta"/>
</dbReference>
<feature type="domain" description="Autotransporter" evidence="2">
    <location>
        <begin position="577"/>
        <end position="855"/>
    </location>
</feature>
<dbReference type="SUPFAM" id="SSF51126">
    <property type="entry name" value="Pectin lyase-like"/>
    <property type="match status" value="1"/>
</dbReference>
<gene>
    <name evidence="3" type="ORF">PU02_0144</name>
</gene>
<dbReference type="GO" id="GO:0019867">
    <property type="term" value="C:outer membrane"/>
    <property type="evidence" value="ECO:0007669"/>
    <property type="project" value="InterPro"/>
</dbReference>
<dbReference type="InterPro" id="IPR006315">
    <property type="entry name" value="OM_autotransptr_brl_dom"/>
</dbReference>
<evidence type="ECO:0000313" key="4">
    <source>
        <dbReference type="Proteomes" id="UP000057213"/>
    </source>
</evidence>
<dbReference type="EMBL" id="CP010401">
    <property type="protein sequence ID" value="ALE02958.1"/>
    <property type="molecule type" value="Genomic_DNA"/>
</dbReference>
<dbReference type="PATRIC" id="fig|1318743.3.peg.148"/>
<dbReference type="OrthoDB" id="7922675at2"/>
<protein>
    <submittedName>
        <fullName evidence="3">Type V autotransporter</fullName>
    </submittedName>
</protein>
<dbReference type="Proteomes" id="UP000057213">
    <property type="component" value="Chromosome"/>
</dbReference>
<dbReference type="PROSITE" id="PS51208">
    <property type="entry name" value="AUTOTRANSPORTER"/>
    <property type="match status" value="1"/>
</dbReference>
<organism evidence="3 4">
    <name type="scientific">Bartonella ancashensis</name>
    <dbReference type="NCBI Taxonomy" id="1318743"/>
    <lineage>
        <taxon>Bacteria</taxon>
        <taxon>Pseudomonadati</taxon>
        <taxon>Pseudomonadota</taxon>
        <taxon>Alphaproteobacteria</taxon>
        <taxon>Hyphomicrobiales</taxon>
        <taxon>Bartonellaceae</taxon>
        <taxon>Bartonella</taxon>
    </lineage>
</organism>
<evidence type="ECO:0000313" key="3">
    <source>
        <dbReference type="EMBL" id="ALE02958.1"/>
    </source>
</evidence>
<keyword evidence="1" id="KW-0732">Signal</keyword>
<dbReference type="InterPro" id="IPR036709">
    <property type="entry name" value="Autotransporte_beta_dom_sf"/>
</dbReference>
<name>A0A0M4L606_9HYPH</name>
<dbReference type="Gene3D" id="2.160.20.20">
    <property type="match status" value="1"/>
</dbReference>
<dbReference type="Gene3D" id="2.40.128.130">
    <property type="entry name" value="Autotransporter beta-domain"/>
    <property type="match status" value="1"/>
</dbReference>
<feature type="signal peptide" evidence="1">
    <location>
        <begin position="1"/>
        <end position="26"/>
    </location>
</feature>
<evidence type="ECO:0000259" key="2">
    <source>
        <dbReference type="PROSITE" id="PS51208"/>
    </source>
</evidence>
<dbReference type="SMART" id="SM00869">
    <property type="entry name" value="Autotransporter"/>
    <property type="match status" value="1"/>
</dbReference>
<reference evidence="3 4" key="1">
    <citation type="journal article" date="2015" name="Genome Announc.">
        <title>Complete Genome Sequence of Bartonella ancashensis Strain 20.00, Isolated from the Blood of a Patient with Verruga Peruana.</title>
        <authorList>
            <person name="Hang J."/>
            <person name="Mullins K.E."/>
            <person name="Clifford R.J."/>
            <person name="Onmus-Leone F."/>
            <person name="Yang Y."/>
            <person name="Jiang J."/>
            <person name="Leguia M."/>
            <person name="Kasper M.R."/>
            <person name="Maguina C."/>
            <person name="Lesho E.P."/>
            <person name="Jarman R.G."/>
            <person name="Richards A.L."/>
            <person name="Blazes D."/>
        </authorList>
    </citation>
    <scope>NUCLEOTIDE SEQUENCE [LARGE SCALE GENOMIC DNA]</scope>
    <source>
        <strain evidence="3 4">20.00</strain>
    </source>
</reference>